<comment type="caution">
    <text evidence="1">The sequence shown here is derived from an EMBL/GenBank/DDBJ whole genome shotgun (WGS) entry which is preliminary data.</text>
</comment>
<evidence type="ECO:0000313" key="2">
    <source>
        <dbReference type="Proteomes" id="UP001056778"/>
    </source>
</evidence>
<name>A0ACB9THH4_HOLOL</name>
<dbReference type="EMBL" id="CM043017">
    <property type="protein sequence ID" value="KAI4466229.1"/>
    <property type="molecule type" value="Genomic_DNA"/>
</dbReference>
<accession>A0ACB9THH4</accession>
<dbReference type="Proteomes" id="UP001056778">
    <property type="component" value="Chromosome 3"/>
</dbReference>
<sequence>MRHMTLKRKIENCEPPQPGEGFRVYPAVCKKTVYSLEKAEELTARALDTSNLEDTSDSDNAELICNMYTVPSSPIPVSVNAGYASCSTSDVRPESPVVVSDFDRSSRTSSVMTLTSEVNKLHHAGGIEGHLKLILRDLKAIQFEIKSIKNTVSNIDTNVKLLNETVYNIQSTNVGVLSMPLVSDNPFDLPANTMEEFTVIDAGCNNESDRLRLVSVLYLCGGDCLRDAVHMIMKKLLTKELCLQFSLKGKLSKQAFDKTNVFQAIIVAVRQRFDTATDYDINKTIARWLATARDRDGGRAERKLKKNIVGHASLTSATEKNLDS</sequence>
<reference evidence="1" key="1">
    <citation type="submission" date="2022-04" db="EMBL/GenBank/DDBJ databases">
        <title>Chromosome-scale genome assembly of Holotrichia oblita Faldermann.</title>
        <authorList>
            <person name="Rongchong L."/>
        </authorList>
    </citation>
    <scope>NUCLEOTIDE SEQUENCE</scope>
    <source>
        <strain evidence="1">81SQS9</strain>
    </source>
</reference>
<keyword evidence="2" id="KW-1185">Reference proteome</keyword>
<evidence type="ECO:0000313" key="1">
    <source>
        <dbReference type="EMBL" id="KAI4466229.1"/>
    </source>
</evidence>
<protein>
    <submittedName>
        <fullName evidence="1">Uncharacterized protein</fullName>
    </submittedName>
</protein>
<proteinExistence type="predicted"/>
<organism evidence="1 2">
    <name type="scientific">Holotrichia oblita</name>
    <name type="common">Chafer beetle</name>
    <dbReference type="NCBI Taxonomy" id="644536"/>
    <lineage>
        <taxon>Eukaryota</taxon>
        <taxon>Metazoa</taxon>
        <taxon>Ecdysozoa</taxon>
        <taxon>Arthropoda</taxon>
        <taxon>Hexapoda</taxon>
        <taxon>Insecta</taxon>
        <taxon>Pterygota</taxon>
        <taxon>Neoptera</taxon>
        <taxon>Endopterygota</taxon>
        <taxon>Coleoptera</taxon>
        <taxon>Polyphaga</taxon>
        <taxon>Scarabaeiformia</taxon>
        <taxon>Scarabaeidae</taxon>
        <taxon>Melolonthinae</taxon>
        <taxon>Holotrichia</taxon>
    </lineage>
</organism>
<gene>
    <name evidence="1" type="ORF">MML48_3g00007877</name>
</gene>